<proteinExistence type="predicted"/>
<evidence type="ECO:0000313" key="1">
    <source>
        <dbReference type="EMBL" id="WBO20988.1"/>
    </source>
</evidence>
<evidence type="ECO:0000313" key="2">
    <source>
        <dbReference type="Proteomes" id="UP001210865"/>
    </source>
</evidence>
<protein>
    <submittedName>
        <fullName evidence="1">Uncharacterized protein</fullName>
    </submittedName>
</protein>
<keyword evidence="2" id="KW-1185">Reference proteome</keyword>
<accession>A0ABY7NI29</accession>
<organism evidence="1 2">
    <name type="scientific">Sphingomonas abietis</name>
    <dbReference type="NCBI Taxonomy" id="3012344"/>
    <lineage>
        <taxon>Bacteria</taxon>
        <taxon>Pseudomonadati</taxon>
        <taxon>Pseudomonadota</taxon>
        <taxon>Alphaproteobacteria</taxon>
        <taxon>Sphingomonadales</taxon>
        <taxon>Sphingomonadaceae</taxon>
        <taxon>Sphingomonas</taxon>
    </lineage>
</organism>
<dbReference type="RefSeq" id="WP_270075638.1">
    <property type="nucleotide sequence ID" value="NZ_CP115174.1"/>
</dbReference>
<sequence>MPDMDLPTTIAGVPVTWLRAATEIPYGSPVLPVHRGKACAIAFDLDKMTGVARRGGDSPYGYAPGEMVPIQTGGGIKAQLAVDTDLMIGGIQRRLLASEPHYFQLERGRIVG</sequence>
<gene>
    <name evidence="1" type="ORF">PBT88_12305</name>
</gene>
<name>A0ABY7NI29_9SPHN</name>
<dbReference type="EMBL" id="CP115174">
    <property type="protein sequence ID" value="WBO20988.1"/>
    <property type="molecule type" value="Genomic_DNA"/>
</dbReference>
<reference evidence="1 2" key="1">
    <citation type="submission" date="2022-12" db="EMBL/GenBank/DDBJ databases">
        <title>Sphingomonas abieness sp. nov., an endophytic bacterium isolated from Abies koreana.</title>
        <authorList>
            <person name="Jiang L."/>
            <person name="Lee J."/>
        </authorList>
    </citation>
    <scope>NUCLEOTIDE SEQUENCE [LARGE SCALE GENOMIC DNA]</scope>
    <source>
        <strain evidence="2">PAMB 00755</strain>
    </source>
</reference>
<dbReference type="Proteomes" id="UP001210865">
    <property type="component" value="Chromosome"/>
</dbReference>